<protein>
    <submittedName>
        <fullName evidence="1">Uncharacterized protein</fullName>
    </submittedName>
</protein>
<proteinExistence type="predicted"/>
<evidence type="ECO:0000313" key="1">
    <source>
        <dbReference type="EMBL" id="MQQ10468.1"/>
    </source>
</evidence>
<gene>
    <name evidence="1" type="ORF">GFB49_18550</name>
</gene>
<name>A0A843YKX3_9RHOB</name>
<dbReference type="EMBL" id="WIBF01000015">
    <property type="protein sequence ID" value="MQQ10468.1"/>
    <property type="molecule type" value="Genomic_DNA"/>
</dbReference>
<reference evidence="1 2" key="1">
    <citation type="submission" date="2019-10" db="EMBL/GenBank/DDBJ databases">
        <title>Epibacterium sp. nov., isolated from seawater.</title>
        <authorList>
            <person name="Zhang X."/>
            <person name="Li N."/>
        </authorList>
    </citation>
    <scope>NUCLEOTIDE SEQUENCE [LARGE SCALE GENOMIC DNA]</scope>
    <source>
        <strain evidence="1 2">SM1979</strain>
    </source>
</reference>
<organism evidence="1 2">
    <name type="scientific">Tritonibacter litoralis</name>
    <dbReference type="NCBI Taxonomy" id="2662264"/>
    <lineage>
        <taxon>Bacteria</taxon>
        <taxon>Pseudomonadati</taxon>
        <taxon>Pseudomonadota</taxon>
        <taxon>Alphaproteobacteria</taxon>
        <taxon>Rhodobacterales</taxon>
        <taxon>Paracoccaceae</taxon>
        <taxon>Tritonibacter</taxon>
    </lineage>
</organism>
<accession>A0A843YKX3</accession>
<dbReference type="RefSeq" id="WP_153217470.1">
    <property type="nucleotide sequence ID" value="NZ_WIBF01000015.1"/>
</dbReference>
<evidence type="ECO:0000313" key="2">
    <source>
        <dbReference type="Proteomes" id="UP000444174"/>
    </source>
</evidence>
<comment type="caution">
    <text evidence="1">The sequence shown here is derived from an EMBL/GenBank/DDBJ whole genome shotgun (WGS) entry which is preliminary data.</text>
</comment>
<sequence length="235" mass="25134">MTNLLLIEDNGDETLYLDTNTDQYVFTTDDGTLLRVTHPIHGDVGPDTFSHEAVGPWELTQIAANDQGGYNGLLVSATGITSLWSLDATGAYVSHTVYDDISPLEGLFEADLNGDGNALTLIEDNGDETLYLDTNTDQYVFTTDDGTLLRVTHPIHGDVGPDTFSHEAVGPWELTQIAANDQGGYNGLLVSATGITSLWSLGATGAYVSHTVYDDISPLEGLFEADLNGDSIIFG</sequence>
<keyword evidence="2" id="KW-1185">Reference proteome</keyword>
<dbReference type="Proteomes" id="UP000444174">
    <property type="component" value="Unassembled WGS sequence"/>
</dbReference>
<dbReference type="AlphaFoldDB" id="A0A843YKX3"/>